<dbReference type="CDD" id="cd11364">
    <property type="entry name" value="RNase_PH_PNPase_2"/>
    <property type="match status" value="1"/>
</dbReference>
<comment type="catalytic activity">
    <reaction evidence="8">
        <text>RNA(n+1) + phosphate = RNA(n) + a ribonucleoside 5'-diphosphate</text>
        <dbReference type="Rhea" id="RHEA:22096"/>
        <dbReference type="Rhea" id="RHEA-COMP:14527"/>
        <dbReference type="Rhea" id="RHEA-COMP:17342"/>
        <dbReference type="ChEBI" id="CHEBI:43474"/>
        <dbReference type="ChEBI" id="CHEBI:57930"/>
        <dbReference type="ChEBI" id="CHEBI:140395"/>
        <dbReference type="EC" id="2.7.7.8"/>
    </reaction>
</comment>
<dbReference type="PIRSF" id="PIRSF005499">
    <property type="entry name" value="PNPase"/>
    <property type="match status" value="1"/>
</dbReference>
<protein>
    <recommendedName>
        <fullName evidence="8">Polyribonucleotide nucleotidyltransferase</fullName>
        <ecNumber evidence="8">2.7.7.8</ecNumber>
    </recommendedName>
    <alternativeName>
        <fullName evidence="8">Polynucleotide phosphorylase</fullName>
        <shortName evidence="8">PNPase</shortName>
    </alternativeName>
</protein>
<keyword evidence="3 8" id="KW-0808">Transferase</keyword>
<comment type="similarity">
    <text evidence="1 8">Belongs to the polyribonucleotide nucleotidyltransferase family.</text>
</comment>
<dbReference type="InterPro" id="IPR004088">
    <property type="entry name" value="KH_dom_type_1"/>
</dbReference>
<accession>A0ABY8MF59</accession>
<dbReference type="SUPFAM" id="SSF50249">
    <property type="entry name" value="Nucleic acid-binding proteins"/>
    <property type="match status" value="1"/>
</dbReference>
<dbReference type="PROSITE" id="PS50126">
    <property type="entry name" value="S1"/>
    <property type="match status" value="1"/>
</dbReference>
<gene>
    <name evidence="8 10" type="primary">pnp</name>
    <name evidence="10" type="ORF">P0082_09080</name>
</gene>
<evidence type="ECO:0000256" key="3">
    <source>
        <dbReference type="ARBA" id="ARBA00022679"/>
    </source>
</evidence>
<dbReference type="InterPro" id="IPR012340">
    <property type="entry name" value="NA-bd_OB-fold"/>
</dbReference>
<feature type="binding site" evidence="8">
    <location>
        <position position="499"/>
    </location>
    <ligand>
        <name>Mg(2+)</name>
        <dbReference type="ChEBI" id="CHEBI:18420"/>
    </ligand>
</feature>
<evidence type="ECO:0000256" key="4">
    <source>
        <dbReference type="ARBA" id="ARBA00022695"/>
    </source>
</evidence>
<name>A0ABY8MF59_9SPIO</name>
<dbReference type="InterPro" id="IPR015847">
    <property type="entry name" value="ExoRNase_PH_dom2"/>
</dbReference>
<dbReference type="Gene3D" id="3.30.1370.10">
    <property type="entry name" value="K Homology domain, type 1"/>
    <property type="match status" value="1"/>
</dbReference>
<feature type="domain" description="S1 motif" evidence="9">
    <location>
        <begin position="629"/>
        <end position="697"/>
    </location>
</feature>
<feature type="binding site" evidence="8">
    <location>
        <position position="493"/>
    </location>
    <ligand>
        <name>Mg(2+)</name>
        <dbReference type="ChEBI" id="CHEBI:18420"/>
    </ligand>
</feature>
<reference evidence="10 11" key="1">
    <citation type="submission" date="2023-04" db="EMBL/GenBank/DDBJ databases">
        <title>Spirochaete genome identified in red abalone sample constitutes a novel genus.</title>
        <authorList>
            <person name="Sharma S.P."/>
            <person name="Purcell C.M."/>
            <person name="Hyde J.R."/>
            <person name="Severin A.J."/>
        </authorList>
    </citation>
    <scope>NUCLEOTIDE SEQUENCE [LARGE SCALE GENOMIC DNA]</scope>
    <source>
        <strain evidence="10 11">SP-2023</strain>
    </source>
</reference>
<dbReference type="Gene3D" id="2.40.50.140">
    <property type="entry name" value="Nucleic acid-binding proteins"/>
    <property type="match status" value="1"/>
</dbReference>
<evidence type="ECO:0000259" key="9">
    <source>
        <dbReference type="PROSITE" id="PS50126"/>
    </source>
</evidence>
<dbReference type="InterPro" id="IPR004087">
    <property type="entry name" value="KH_dom"/>
</dbReference>
<dbReference type="InterPro" id="IPR012162">
    <property type="entry name" value="PNPase"/>
</dbReference>
<dbReference type="InterPro" id="IPR036345">
    <property type="entry name" value="ExoRNase_PH_dom2_sf"/>
</dbReference>
<sequence>MQALSLRIGAEELNFEVGKMARQANGSVLARYGGSVVLATVCCSSETRENLDFVPVSVDYNERYYAAGKIPGGFLKREARPKDKEILVSRLIDRPMRPLFHKSFGREIQVIPMTISTDMVNPPDILGMNAAFASVMISDIPFNGPVAAVRVVSINGEYVINPSFEQIEASEMEIVVAGGHNGICMVEGGAKEVSEEVMLSAIRTAESEIKRICDFMVELQQKCGKVKLPLPEGGKKDFPLAAEIRELVTPKLQKACFEATKEERSDGIGAARAEVLASISGKLEALAAEEPAVRDLANSVLHDVESEVVRSAILKKGLRCDGRKTDEIRQITTEIGTLPLTHGSALFTRGETQSLGVITLGSVSDEQIMDNIDGDRRASFMLHYNFPPYSVGETGRLATGRREIGHGHLAQRSLENVLPNKEDFPYTMRVVSEVLESNGSSSMATVCSGSMALMDAGVPIKSPVAGIAMGLITGGQGAESEYAVLSDILGEEDHLGDMDFKVAGTKDGITGFQMDIKISGISLEIMTKALDQAREGRMHILGIMNSTIDEARQQTSDTAPAVLSFKVEVDKIGAVIGPGGKFIRAIAEETGAKVDIANDGTVTIFCAQRSGALAAEARVKGMVSEPEANTVYNGTVKRIMDFGAFIEFLPGKEGLCHISKISKERVNSVADHLKEGQEVRVKLLEVDRMGRYNLSITDAL</sequence>
<dbReference type="SMART" id="SM00322">
    <property type="entry name" value="KH"/>
    <property type="match status" value="1"/>
</dbReference>
<dbReference type="InterPro" id="IPR015848">
    <property type="entry name" value="PNPase_PH_RNA-bd_bac/org-type"/>
</dbReference>
<dbReference type="InterPro" id="IPR003029">
    <property type="entry name" value="S1_domain"/>
</dbReference>
<dbReference type="InterPro" id="IPR036456">
    <property type="entry name" value="PNPase_PH_RNA-bd_sf"/>
</dbReference>
<proteinExistence type="inferred from homology"/>
<evidence type="ECO:0000313" key="10">
    <source>
        <dbReference type="EMBL" id="WGK68630.1"/>
    </source>
</evidence>
<dbReference type="Pfam" id="PF03726">
    <property type="entry name" value="PNPase"/>
    <property type="match status" value="1"/>
</dbReference>
<dbReference type="Proteomes" id="UP001228690">
    <property type="component" value="Chromosome"/>
</dbReference>
<dbReference type="SMART" id="SM00316">
    <property type="entry name" value="S1"/>
    <property type="match status" value="1"/>
</dbReference>
<dbReference type="SUPFAM" id="SSF54791">
    <property type="entry name" value="Eukaryotic type KH-domain (KH-domain type I)"/>
    <property type="match status" value="1"/>
</dbReference>
<dbReference type="SUPFAM" id="SSF55666">
    <property type="entry name" value="Ribonuclease PH domain 2-like"/>
    <property type="match status" value="2"/>
</dbReference>
<dbReference type="PROSITE" id="PS50084">
    <property type="entry name" value="KH_TYPE_1"/>
    <property type="match status" value="1"/>
</dbReference>
<dbReference type="CDD" id="cd04472">
    <property type="entry name" value="S1_PNPase"/>
    <property type="match status" value="1"/>
</dbReference>
<dbReference type="InterPro" id="IPR001247">
    <property type="entry name" value="ExoRNase_PH_dom1"/>
</dbReference>
<dbReference type="InterPro" id="IPR020568">
    <property type="entry name" value="Ribosomal_Su5_D2-typ_SF"/>
</dbReference>
<dbReference type="InterPro" id="IPR027408">
    <property type="entry name" value="PNPase/RNase_PH_dom_sf"/>
</dbReference>
<evidence type="ECO:0000256" key="5">
    <source>
        <dbReference type="ARBA" id="ARBA00022723"/>
    </source>
</evidence>
<dbReference type="SUPFAM" id="SSF54211">
    <property type="entry name" value="Ribosomal protein S5 domain 2-like"/>
    <property type="match status" value="2"/>
</dbReference>
<dbReference type="EC" id="2.7.7.8" evidence="8"/>
<organism evidence="10 11">
    <name type="scientific">Candidatus Haliotispira prima</name>
    <dbReference type="NCBI Taxonomy" id="3034016"/>
    <lineage>
        <taxon>Bacteria</taxon>
        <taxon>Pseudomonadati</taxon>
        <taxon>Spirochaetota</taxon>
        <taxon>Spirochaetia</taxon>
        <taxon>Spirochaetales</taxon>
        <taxon>Spirochaetaceae</taxon>
        <taxon>Candidatus Haliotispira</taxon>
    </lineage>
</organism>
<comment type="subcellular location">
    <subcellularLocation>
        <location evidence="8">Cytoplasm</location>
    </subcellularLocation>
</comment>
<dbReference type="RefSeq" id="WP_326926816.1">
    <property type="nucleotide sequence ID" value="NZ_CP123443.1"/>
</dbReference>
<keyword evidence="11" id="KW-1185">Reference proteome</keyword>
<dbReference type="NCBIfam" id="TIGR03591">
    <property type="entry name" value="polynuc_phos"/>
    <property type="match status" value="1"/>
</dbReference>
<evidence type="ECO:0000256" key="1">
    <source>
        <dbReference type="ARBA" id="ARBA00007404"/>
    </source>
</evidence>
<dbReference type="PANTHER" id="PTHR11252:SF0">
    <property type="entry name" value="POLYRIBONUCLEOTIDE NUCLEOTIDYLTRANSFERASE 1, MITOCHONDRIAL"/>
    <property type="match status" value="1"/>
</dbReference>
<keyword evidence="5 8" id="KW-0479">Metal-binding</keyword>
<keyword evidence="6 8" id="KW-0460">Magnesium</keyword>
<keyword evidence="4 8" id="KW-0548">Nucleotidyltransferase</keyword>
<comment type="cofactor">
    <cofactor evidence="8">
        <name>Mg(2+)</name>
        <dbReference type="ChEBI" id="CHEBI:18420"/>
    </cofactor>
</comment>
<dbReference type="Gene3D" id="3.30.230.70">
    <property type="entry name" value="GHMP Kinase, N-terminal domain"/>
    <property type="match status" value="2"/>
</dbReference>
<dbReference type="EMBL" id="CP123443">
    <property type="protein sequence ID" value="WGK68630.1"/>
    <property type="molecule type" value="Genomic_DNA"/>
</dbReference>
<dbReference type="InterPro" id="IPR036612">
    <property type="entry name" value="KH_dom_type_1_sf"/>
</dbReference>
<evidence type="ECO:0000256" key="7">
    <source>
        <dbReference type="ARBA" id="ARBA00022884"/>
    </source>
</evidence>
<dbReference type="CDD" id="cd11363">
    <property type="entry name" value="RNase_PH_PNPase_1"/>
    <property type="match status" value="1"/>
</dbReference>
<keyword evidence="2 8" id="KW-0963">Cytoplasm</keyword>
<dbReference type="Pfam" id="PF00575">
    <property type="entry name" value="S1"/>
    <property type="match status" value="1"/>
</dbReference>
<dbReference type="NCBIfam" id="NF008805">
    <property type="entry name" value="PRK11824.1"/>
    <property type="match status" value="1"/>
</dbReference>
<evidence type="ECO:0000313" key="11">
    <source>
        <dbReference type="Proteomes" id="UP001228690"/>
    </source>
</evidence>
<dbReference type="Pfam" id="PF01138">
    <property type="entry name" value="RNase_PH"/>
    <property type="match status" value="2"/>
</dbReference>
<evidence type="ECO:0000256" key="8">
    <source>
        <dbReference type="HAMAP-Rule" id="MF_01595"/>
    </source>
</evidence>
<evidence type="ECO:0000256" key="6">
    <source>
        <dbReference type="ARBA" id="ARBA00022842"/>
    </source>
</evidence>
<dbReference type="HAMAP" id="MF_01595">
    <property type="entry name" value="PNPase"/>
    <property type="match status" value="1"/>
</dbReference>
<dbReference type="SUPFAM" id="SSF46915">
    <property type="entry name" value="Polynucleotide phosphorylase/guanosine pentaphosphate synthase (PNPase/GPSI), domain 3"/>
    <property type="match status" value="1"/>
</dbReference>
<keyword evidence="7 8" id="KW-0694">RNA-binding</keyword>
<dbReference type="PANTHER" id="PTHR11252">
    <property type="entry name" value="POLYRIBONUCLEOTIDE NUCLEOTIDYLTRANSFERASE"/>
    <property type="match status" value="1"/>
</dbReference>
<comment type="function">
    <text evidence="8">Involved in mRNA degradation. Catalyzes the phosphorolysis of single-stranded polyribonucleotides processively in the 3'- to 5'-direction.</text>
</comment>
<dbReference type="CDD" id="cd02393">
    <property type="entry name" value="KH-I_PNPase"/>
    <property type="match status" value="1"/>
</dbReference>
<dbReference type="Pfam" id="PF03725">
    <property type="entry name" value="RNase_PH_C"/>
    <property type="match status" value="1"/>
</dbReference>
<dbReference type="GO" id="GO:0004654">
    <property type="term" value="F:polyribonucleotide nucleotidyltransferase activity"/>
    <property type="evidence" value="ECO:0007669"/>
    <property type="project" value="UniProtKB-EC"/>
</dbReference>
<dbReference type="Pfam" id="PF00013">
    <property type="entry name" value="KH_1"/>
    <property type="match status" value="1"/>
</dbReference>
<evidence type="ECO:0000256" key="2">
    <source>
        <dbReference type="ARBA" id="ARBA00022490"/>
    </source>
</evidence>